<protein>
    <submittedName>
        <fullName evidence="1">DUF4194 domain-containing protein</fullName>
    </submittedName>
</protein>
<dbReference type="InterPro" id="IPR025449">
    <property type="entry name" value="JetB"/>
</dbReference>
<name>A0A948TE63_9BACT</name>
<evidence type="ECO:0000313" key="2">
    <source>
        <dbReference type="Proteomes" id="UP000783796"/>
    </source>
</evidence>
<accession>A0A948TE63</accession>
<reference evidence="1" key="1">
    <citation type="journal article" date="2021" name="PeerJ">
        <title>Extensive microbial diversity within the chicken gut microbiome revealed by metagenomics and culture.</title>
        <authorList>
            <person name="Gilroy R."/>
            <person name="Ravi A."/>
            <person name="Getino M."/>
            <person name="Pursley I."/>
            <person name="Horton D.L."/>
            <person name="Alikhan N.F."/>
            <person name="Baker D."/>
            <person name="Gharbi K."/>
            <person name="Hall N."/>
            <person name="Watson M."/>
            <person name="Adriaenssens E.M."/>
            <person name="Foster-Nyarko E."/>
            <person name="Jarju S."/>
            <person name="Secka A."/>
            <person name="Antonio M."/>
            <person name="Oren A."/>
            <person name="Chaudhuri R.R."/>
            <person name="La Ragione R."/>
            <person name="Hildebrand F."/>
            <person name="Pallen M.J."/>
        </authorList>
    </citation>
    <scope>NUCLEOTIDE SEQUENCE</scope>
    <source>
        <strain evidence="1">G4-2901</strain>
    </source>
</reference>
<dbReference type="Pfam" id="PF13835">
    <property type="entry name" value="DUF4194"/>
    <property type="match status" value="1"/>
</dbReference>
<organism evidence="1 2">
    <name type="scientific">Candidatus Phocaeicola faecigallinarum</name>
    <dbReference type="NCBI Taxonomy" id="2838732"/>
    <lineage>
        <taxon>Bacteria</taxon>
        <taxon>Pseudomonadati</taxon>
        <taxon>Bacteroidota</taxon>
        <taxon>Bacteroidia</taxon>
        <taxon>Bacteroidales</taxon>
        <taxon>Bacteroidaceae</taxon>
        <taxon>Phocaeicola</taxon>
    </lineage>
</organism>
<proteinExistence type="predicted"/>
<reference evidence="1" key="2">
    <citation type="submission" date="2021-04" db="EMBL/GenBank/DDBJ databases">
        <authorList>
            <person name="Gilroy R."/>
        </authorList>
    </citation>
    <scope>NUCLEOTIDE SEQUENCE</scope>
    <source>
        <strain evidence="1">G4-2901</strain>
    </source>
</reference>
<dbReference type="EMBL" id="JAHLFW010000111">
    <property type="protein sequence ID" value="MBU3839336.1"/>
    <property type="molecule type" value="Genomic_DNA"/>
</dbReference>
<comment type="caution">
    <text evidence="1">The sequence shown here is derived from an EMBL/GenBank/DDBJ whole genome shotgun (WGS) entry which is preliminary data.</text>
</comment>
<dbReference type="AlphaFoldDB" id="A0A948TE63"/>
<gene>
    <name evidence="1" type="ORF">H9777_13725</name>
</gene>
<dbReference type="Proteomes" id="UP000783796">
    <property type="component" value="Unassembled WGS sequence"/>
</dbReference>
<evidence type="ECO:0000313" key="1">
    <source>
        <dbReference type="EMBL" id="MBU3839336.1"/>
    </source>
</evidence>
<sequence>MNIDSIIAPYGRTVVRLLKGPVEATDTNAWEDILNYQSEINKYLMNIGIELIVKRDEGFAYIKQIVDDDDRTTGLIPRQQLGFEISVILIILRQMLEEFDSNMDELYATERFVSADELKERIEIFLPERFNRVKLLSEIDAYINRIVSLGYLKLIKRDNVNTYQIHRIIKEKVTLDKLQEFKDKLQEYVESV</sequence>